<dbReference type="KEGG" id="fit:Fi14EGH31_18120"/>
<reference evidence="2" key="1">
    <citation type="submission" date="2020-09" db="EMBL/GenBank/DDBJ databases">
        <title>Complete genome sequencing of Faecalibacillus intestinalis strain 14EGH31.</title>
        <authorList>
            <person name="Sakamoto M."/>
            <person name="Murakami T."/>
            <person name="Mori H."/>
        </authorList>
    </citation>
    <scope>NUCLEOTIDE SEQUENCE [LARGE SCALE GENOMIC DNA]</scope>
    <source>
        <strain evidence="2">14EGH31</strain>
    </source>
</reference>
<gene>
    <name evidence="1" type="ORF">Fi14EGH31_18120</name>
</gene>
<evidence type="ECO:0008006" key="3">
    <source>
        <dbReference type="Google" id="ProtNLM"/>
    </source>
</evidence>
<dbReference type="RefSeq" id="WP_022002770.1">
    <property type="nucleotide sequence ID" value="NZ_AP024085.1"/>
</dbReference>
<dbReference type="EMBL" id="AP024085">
    <property type="protein sequence ID" value="BCL58100.1"/>
    <property type="molecule type" value="Genomic_DNA"/>
</dbReference>
<name>A0A7I8E2W7_9FIRM</name>
<dbReference type="Proteomes" id="UP000593842">
    <property type="component" value="Chromosome"/>
</dbReference>
<protein>
    <recommendedName>
        <fullName evidence="3">N-acetyltransferase domain-containing protein</fullName>
    </recommendedName>
</protein>
<dbReference type="AlphaFoldDB" id="A0A7I8E2W7"/>
<accession>A0A7I8E2W7</accession>
<proteinExistence type="predicted"/>
<dbReference type="SUPFAM" id="SSF55729">
    <property type="entry name" value="Acyl-CoA N-acyltransferases (Nat)"/>
    <property type="match status" value="1"/>
</dbReference>
<dbReference type="GeneID" id="70580254"/>
<dbReference type="InterPro" id="IPR016181">
    <property type="entry name" value="Acyl_CoA_acyltransferase"/>
</dbReference>
<sequence length="304" mass="36766">MIDFLKKHISKENEEQQTTKKEDKYILLQDFDLLNALLEQEYRCVQMIITNYDTKKYQYEIIDYKLDYRNKTLCLNLKLDENYQFEYIIEAIDDIQTVVSKDGIHVLISYHHVYLFEDEKKMIQKTIPIIFIDAEIPPITTRCNTRCYERKEKEYEQYKFTDRLKYYVGEAIYDCTVRQGIKVLDEKYYRLKHKEDKYCLLLLERDSNYDVLYVDDNGWKSVVYFELVEDDKLYIVDVAPLYINEGIGKNAFNLLFNYIRQTNLIKKIYGRTSPIDDQHADRKEHFFNKLGFTIDGRRISRVFK</sequence>
<organism evidence="1 2">
    <name type="scientific">Faecalibacillus intestinalis</name>
    <dbReference type="NCBI Taxonomy" id="1982626"/>
    <lineage>
        <taxon>Bacteria</taxon>
        <taxon>Bacillati</taxon>
        <taxon>Bacillota</taxon>
        <taxon>Erysipelotrichia</taxon>
        <taxon>Erysipelotrichales</taxon>
        <taxon>Coprobacillaceae</taxon>
        <taxon>Faecalibacillus</taxon>
    </lineage>
</organism>
<evidence type="ECO:0000313" key="1">
    <source>
        <dbReference type="EMBL" id="BCL58100.1"/>
    </source>
</evidence>
<evidence type="ECO:0000313" key="2">
    <source>
        <dbReference type="Proteomes" id="UP000593842"/>
    </source>
</evidence>